<protein>
    <submittedName>
        <fullName evidence="1">Uncharacterized protein</fullName>
    </submittedName>
</protein>
<organism evidence="1">
    <name type="scientific">Polynucleobacter necessarius subsp. necessarius (strain STIR1)</name>
    <dbReference type="NCBI Taxonomy" id="452638"/>
    <lineage>
        <taxon>Bacteria</taxon>
        <taxon>Pseudomonadati</taxon>
        <taxon>Pseudomonadota</taxon>
        <taxon>Betaproteobacteria</taxon>
        <taxon>Burkholderiales</taxon>
        <taxon>Burkholderiaceae</taxon>
        <taxon>Polynucleobacter</taxon>
    </lineage>
</organism>
<sequence length="48" mass="5406">MIANTDASQEVARFCLDRGLVDLARFKQAETQSKASESLYMTSWLIPI</sequence>
<dbReference type="KEGG" id="pne:Pnec_0736"/>
<reference evidence="1" key="1">
    <citation type="submission" date="2008-03" db="EMBL/GenBank/DDBJ databases">
        <title>Complete sequence of Polynucleobacter necessarius STIR1.</title>
        <authorList>
            <consortium name="US DOE Joint Genome Institute"/>
            <person name="Copeland A."/>
            <person name="Lucas S."/>
            <person name="Lapidus A."/>
            <person name="Barry K."/>
            <person name="Detter J.C."/>
            <person name="Glavina del Rio T."/>
            <person name="Hammon N."/>
            <person name="Israni S."/>
            <person name="Dalin E."/>
            <person name="Tice H."/>
            <person name="Pitluck S."/>
            <person name="Chain P."/>
            <person name="Malfatti S."/>
            <person name="Shin M."/>
            <person name="Vergez L."/>
            <person name="Schmutz J."/>
            <person name="Larimer F."/>
            <person name="Land M."/>
            <person name="Hauser L."/>
            <person name="Kyrpides N."/>
            <person name="Kim E."/>
            <person name="Hahn M."/>
            <person name="Richardson P."/>
        </authorList>
    </citation>
    <scope>NUCLEOTIDE SEQUENCE [LARGE SCALE GENOMIC DNA]</scope>
    <source>
        <strain evidence="1">STIR1</strain>
    </source>
</reference>
<name>B1XUD5_POLNS</name>
<dbReference type="HOGENOM" id="CLU_3156163_0_0_4"/>
<dbReference type="AlphaFoldDB" id="B1XUD5"/>
<dbReference type="STRING" id="452638.Pnec_0736"/>
<proteinExistence type="predicted"/>
<evidence type="ECO:0000313" key="1">
    <source>
        <dbReference type="EMBL" id="ACB43962.1"/>
    </source>
</evidence>
<gene>
    <name evidence="1" type="ordered locus">Pnec_0736</name>
</gene>
<dbReference type="EMBL" id="CP001010">
    <property type="protein sequence ID" value="ACB43962.1"/>
    <property type="molecule type" value="Genomic_DNA"/>
</dbReference>
<accession>B1XUD5</accession>